<feature type="compositionally biased region" description="Polar residues" evidence="1">
    <location>
        <begin position="15"/>
        <end position="32"/>
    </location>
</feature>
<proteinExistence type="predicted"/>
<feature type="compositionally biased region" description="Gly residues" evidence="1">
    <location>
        <begin position="229"/>
        <end position="240"/>
    </location>
</feature>
<dbReference type="OrthoDB" id="5422283at2759"/>
<evidence type="ECO:0000256" key="1">
    <source>
        <dbReference type="SAM" id="MobiDB-lite"/>
    </source>
</evidence>
<dbReference type="STRING" id="40998.A0A2P8A4Q1"/>
<keyword evidence="5" id="KW-1185">Reference proteome</keyword>
<feature type="region of interest" description="Disordered" evidence="1">
    <location>
        <begin position="76"/>
        <end position="240"/>
    </location>
</feature>
<feature type="region of interest" description="Disordered" evidence="1">
    <location>
        <begin position="1"/>
        <end position="42"/>
    </location>
</feature>
<dbReference type="InterPro" id="IPR024771">
    <property type="entry name" value="SUZ"/>
</dbReference>
<feature type="domain" description="SUZ-C" evidence="3">
    <location>
        <begin position="194"/>
        <end position="237"/>
    </location>
</feature>
<dbReference type="AlphaFoldDB" id="A0A2P8A4Q1"/>
<dbReference type="Proteomes" id="UP000243723">
    <property type="component" value="Unassembled WGS sequence"/>
</dbReference>
<sequence>MSKVPDAWDDDWINSAKQSSITATTQPKGLSKSQRKAEHAEANKKIWEAAEQPDQFHYLESKTKTVPLKDEFKPQVKVLSRKPSPQVAGASNGMAGLSLQDDDSEEDERRGVAESLAERQRKAAIEREEKQRKYAEARERIMGSSASDSASKSPAGGSRQSSRRGRGGAGRGSQSGSPAEQSPARVAATQPRVLFDPGYTSRPTAITPRATTPAGEQPIRMPRGPDSSGRGGFASRGRGG</sequence>
<feature type="compositionally biased region" description="Low complexity" evidence="1">
    <location>
        <begin position="143"/>
        <end position="160"/>
    </location>
</feature>
<organism evidence="4 5">
    <name type="scientific">Elsinoe australis</name>
    <dbReference type="NCBI Taxonomy" id="40998"/>
    <lineage>
        <taxon>Eukaryota</taxon>
        <taxon>Fungi</taxon>
        <taxon>Dikarya</taxon>
        <taxon>Ascomycota</taxon>
        <taxon>Pezizomycotina</taxon>
        <taxon>Dothideomycetes</taxon>
        <taxon>Dothideomycetidae</taxon>
        <taxon>Myriangiales</taxon>
        <taxon>Elsinoaceae</taxon>
        <taxon>Elsinoe</taxon>
    </lineage>
</organism>
<feature type="compositionally biased region" description="Low complexity" evidence="1">
    <location>
        <begin position="200"/>
        <end position="214"/>
    </location>
</feature>
<feature type="compositionally biased region" description="Basic and acidic residues" evidence="1">
    <location>
        <begin position="107"/>
        <end position="141"/>
    </location>
</feature>
<evidence type="ECO:0000259" key="3">
    <source>
        <dbReference type="PROSITE" id="PS51938"/>
    </source>
</evidence>
<name>A0A2P8A4Q1_9PEZI</name>
<comment type="caution">
    <text evidence="4">The sequence shown here is derived from an EMBL/GenBank/DDBJ whole genome shotgun (WGS) entry which is preliminary data.</text>
</comment>
<dbReference type="EMBL" id="NHZQ01000067">
    <property type="protein sequence ID" value="PSK55437.1"/>
    <property type="molecule type" value="Genomic_DNA"/>
</dbReference>
<evidence type="ECO:0000259" key="2">
    <source>
        <dbReference type="PROSITE" id="PS51673"/>
    </source>
</evidence>
<dbReference type="PROSITE" id="PS51673">
    <property type="entry name" value="SUZ"/>
    <property type="match status" value="1"/>
</dbReference>
<reference evidence="4 5" key="1">
    <citation type="submission" date="2017-05" db="EMBL/GenBank/DDBJ databases">
        <title>Draft genome sequence of Elsinoe australis.</title>
        <authorList>
            <person name="Cheng Q."/>
        </authorList>
    </citation>
    <scope>NUCLEOTIDE SEQUENCE [LARGE SCALE GENOMIC DNA]</scope>
    <source>
        <strain evidence="4 5">NL1</strain>
    </source>
</reference>
<dbReference type="InterPro" id="IPR024642">
    <property type="entry name" value="SUZ-C"/>
</dbReference>
<evidence type="ECO:0000313" key="5">
    <source>
        <dbReference type="Proteomes" id="UP000243723"/>
    </source>
</evidence>
<gene>
    <name evidence="4" type="ORF">B9Z65_2826</name>
</gene>
<evidence type="ECO:0000313" key="4">
    <source>
        <dbReference type="EMBL" id="PSK55437.1"/>
    </source>
</evidence>
<protein>
    <submittedName>
        <fullName evidence="4">Uncharacterized protein</fullName>
    </submittedName>
</protein>
<accession>A0A2P8A4Q1</accession>
<feature type="domain" description="SUZ" evidence="2">
    <location>
        <begin position="58"/>
        <end position="146"/>
    </location>
</feature>
<dbReference type="PROSITE" id="PS51938">
    <property type="entry name" value="SUZ_C"/>
    <property type="match status" value="1"/>
</dbReference>